<feature type="transmembrane region" description="Helical" evidence="7">
    <location>
        <begin position="916"/>
        <end position="935"/>
    </location>
</feature>
<dbReference type="EMBL" id="DSTK01000013">
    <property type="protein sequence ID" value="HFK96458.1"/>
    <property type="molecule type" value="Genomic_DNA"/>
</dbReference>
<evidence type="ECO:0000256" key="2">
    <source>
        <dbReference type="ARBA" id="ARBA00022475"/>
    </source>
</evidence>
<comment type="subcellular location">
    <subcellularLocation>
        <location evidence="1">Cell membrane</location>
        <topology evidence="1">Multi-pass membrane protein</topology>
    </subcellularLocation>
</comment>
<keyword evidence="8" id="KW-0732">Signal</keyword>
<sequence>MKARRTPFRVSVILVPVLMGVFAACAAEADEPLLRHMEALTRAADRSTGSPGCDAAADYIAQAFQRAGLKPVGRQAYFVPVPVLDEGRITVGSETYPLFPWAPNMAMLSQTPPAGLEGPLVDVRDGALHRFDGQTVRDALVLMDVSSGENWWFAAQMGAKAVIFLGGAEDTRDAFAVKDIPTPLDFPRFYVPPEVGDVLRRAASRNARGHVFVRSHWEHRTAHNVYGLIPGSSPNLAKELVIIEAPYDAASHVVGLAPGADQALSAAVLVHLAEVLAAEPPARSVLLAAVSGHGQGLLGTRHFLWTLEAPRRTLRLEQRTLSDKHNDVQELLRLLSRPDPLEADPEDANAGSRVWTYVVERAKDEADRLSREALHEKALAAQALLYRRLSWKESIDELGSEERALAVDLIRSGLDDLKREQAETQARLRAVKSWGELRTLADDFERVLHIGLSLSSHSRWVTLSEWGGTFPLREQVYRLVRNVALADFFRQAAEDVARHTGGVPLFEKTARHGAETAPRAVESQGAHCMACDIGALTNCPSFSLTGANNRRTHWETPGDVKSRVDWDGVKAYQDAFPAVVAKVVSHPKLRESCRMGFEGLASVEGRAMFIRQGELFPDKPAPGTVVCALQGNSLVRAMTFRDGSFFIPAVANKRVAFQKLILEPYGVDPETGKIRWVADKVQTSKDSYRLNIKGRIASTTLVMFPCRQTDIVGVLDPKRLDYLTKITVLDGVTGARPLRYWYSRVDGRDTFAVSLFLERGGRFKVILSDTLLRKEFLLINGDAQNPMGLGYAVGEPAVITHTPERVVEDLIHLVGERLKNLTAHGISNRYLENLYRDALEERDRAREDETALRHSLAWDRTVSAWAKLNTVYNEIENTQRDVLGGVMFFIALFVPFAYCLERYLFCFRNIYKQITAFFLLLIATILVIRALHPAFRLTYNPMVVIIAFFIVALSVLVSWILFVRFEREMAGSSAGGVSPAAAKESVNKWQAFGAGFAIGASNLNRRRLRTALTSVTLIILTFTIMSFTNVRSLTKTTMTRVGEAPAYVGVLLHHHLWRPLTSVSLESLAARYEGRAMLWPRSWIDPAHPSLRAVASVTARNGVVPVEGVLGVGTHAPEALKRIVTAGRWFTEEDGRAALLPTDLARRLGLDPTRDVGVVVHLWEVPLTVVGFFDPDRLETFTDLDGTSVKPAYLEIAPDEDLSEAEAEAMQAGEAVGPMVERFRSAAGDAIILIPHSTCLALGGTLRAVALITDQPDTALNIADDLSRRLAYPLYVGADVTYFHSAAKTLRYQGVANLLVPMLIVIFICLNTMIGHVHERKSEIGVYTSVGLAPNHVGFLFIVEALSLAVLSTVIGYILAQLTAHFLGKTQLFSELTFNYSSLASVACMVLVFSVVLLASLYPARMAAALAMPDVTRTWTVPKAQGDLLELHLPFLLKPEEESGIMAFLNAFIRDHQDVAQGPFIVDDVHLAPVAPESDGTILPAPVCLWLYANVWLAPFDFGIKQRLHLHCCPSADDPGYMEVALQMIRLSGERTAWQRANRNFIKVMRKQMLLWRLLDADTKALYTRWAGPLGPETAPAPAPISSTRQG</sequence>
<accession>A0A832EIZ4</accession>
<organism evidence="11">
    <name type="scientific">Desulfacinum infernum</name>
    <dbReference type="NCBI Taxonomy" id="35837"/>
    <lineage>
        <taxon>Bacteria</taxon>
        <taxon>Pseudomonadati</taxon>
        <taxon>Thermodesulfobacteriota</taxon>
        <taxon>Syntrophobacteria</taxon>
        <taxon>Syntrophobacterales</taxon>
        <taxon>Syntrophobacteraceae</taxon>
        <taxon>Desulfacinum</taxon>
    </lineage>
</organism>
<name>A0A832EIZ4_9BACT</name>
<dbReference type="PANTHER" id="PTHR30572">
    <property type="entry name" value="MEMBRANE COMPONENT OF TRANSPORTER-RELATED"/>
    <property type="match status" value="1"/>
</dbReference>
<dbReference type="InterPro" id="IPR050250">
    <property type="entry name" value="Macrolide_Exporter_MacB"/>
</dbReference>
<reference evidence="11" key="1">
    <citation type="journal article" date="2020" name="mSystems">
        <title>Genome- and Community-Level Interaction Insights into Carbon Utilization and Element Cycling Functions of Hydrothermarchaeota in Hydrothermal Sediment.</title>
        <authorList>
            <person name="Zhou Z."/>
            <person name="Liu Y."/>
            <person name="Xu W."/>
            <person name="Pan J."/>
            <person name="Luo Z.H."/>
            <person name="Li M."/>
        </authorList>
    </citation>
    <scope>NUCLEOTIDE SEQUENCE [LARGE SCALE GENOMIC DNA]</scope>
    <source>
        <strain evidence="11">SpSt-456</strain>
    </source>
</reference>
<dbReference type="InterPro" id="IPR007484">
    <property type="entry name" value="Peptidase_M28"/>
</dbReference>
<dbReference type="GO" id="GO:0022857">
    <property type="term" value="F:transmembrane transporter activity"/>
    <property type="evidence" value="ECO:0007669"/>
    <property type="project" value="TreeGrafter"/>
</dbReference>
<keyword evidence="2" id="KW-1003">Cell membrane</keyword>
<dbReference type="SUPFAM" id="SSF53187">
    <property type="entry name" value="Zn-dependent exopeptidases"/>
    <property type="match status" value="1"/>
</dbReference>
<comment type="caution">
    <text evidence="11">The sequence shown here is derived from an EMBL/GenBank/DDBJ whole genome shotgun (WGS) entry which is preliminary data.</text>
</comment>
<dbReference type="PROSITE" id="PS51257">
    <property type="entry name" value="PROKAR_LIPOPROTEIN"/>
    <property type="match status" value="1"/>
</dbReference>
<dbReference type="InterPro" id="IPR003838">
    <property type="entry name" value="ABC3_permease_C"/>
</dbReference>
<feature type="transmembrane region" description="Helical" evidence="7">
    <location>
        <begin position="1011"/>
        <end position="1030"/>
    </location>
</feature>
<evidence type="ECO:0000313" key="11">
    <source>
        <dbReference type="EMBL" id="HFK96458.1"/>
    </source>
</evidence>
<comment type="similarity">
    <text evidence="6">Belongs to the ABC-4 integral membrane protein family.</text>
</comment>
<feature type="domain" description="ABC3 transporter permease C-terminal" evidence="9">
    <location>
        <begin position="1302"/>
        <end position="1408"/>
    </location>
</feature>
<dbReference type="Pfam" id="PF02687">
    <property type="entry name" value="FtsX"/>
    <property type="match status" value="1"/>
</dbReference>
<evidence type="ECO:0000256" key="3">
    <source>
        <dbReference type="ARBA" id="ARBA00022692"/>
    </source>
</evidence>
<feature type="signal peptide" evidence="8">
    <location>
        <begin position="1"/>
        <end position="26"/>
    </location>
</feature>
<evidence type="ECO:0000256" key="6">
    <source>
        <dbReference type="ARBA" id="ARBA00038076"/>
    </source>
</evidence>
<dbReference type="PANTHER" id="PTHR30572:SF4">
    <property type="entry name" value="ABC TRANSPORTER PERMEASE YTRF"/>
    <property type="match status" value="1"/>
</dbReference>
<keyword evidence="3 7" id="KW-0812">Transmembrane</keyword>
<evidence type="ECO:0000259" key="9">
    <source>
        <dbReference type="Pfam" id="PF02687"/>
    </source>
</evidence>
<dbReference type="Gene3D" id="3.40.630.10">
    <property type="entry name" value="Zn peptidases"/>
    <property type="match status" value="1"/>
</dbReference>
<keyword evidence="4 7" id="KW-1133">Transmembrane helix</keyword>
<evidence type="ECO:0000256" key="8">
    <source>
        <dbReference type="SAM" id="SignalP"/>
    </source>
</evidence>
<feature type="transmembrane region" description="Helical" evidence="7">
    <location>
        <begin position="1298"/>
        <end position="1317"/>
    </location>
</feature>
<evidence type="ECO:0000256" key="5">
    <source>
        <dbReference type="ARBA" id="ARBA00023136"/>
    </source>
</evidence>
<dbReference type="Pfam" id="PF04389">
    <property type="entry name" value="Peptidase_M28"/>
    <property type="match status" value="1"/>
</dbReference>
<evidence type="ECO:0000256" key="7">
    <source>
        <dbReference type="SAM" id="Phobius"/>
    </source>
</evidence>
<protein>
    <submittedName>
        <fullName evidence="11">FtsX-like permease family protein</fullName>
    </submittedName>
</protein>
<gene>
    <name evidence="11" type="ORF">ENS06_03920</name>
</gene>
<feature type="transmembrane region" description="Helical" evidence="7">
    <location>
        <begin position="1380"/>
        <end position="1402"/>
    </location>
</feature>
<evidence type="ECO:0000256" key="1">
    <source>
        <dbReference type="ARBA" id="ARBA00004651"/>
    </source>
</evidence>
<feature type="domain" description="Peptidase M28" evidence="10">
    <location>
        <begin position="224"/>
        <end position="304"/>
    </location>
</feature>
<evidence type="ECO:0000259" key="10">
    <source>
        <dbReference type="Pfam" id="PF04389"/>
    </source>
</evidence>
<feature type="transmembrane region" description="Helical" evidence="7">
    <location>
        <begin position="941"/>
        <end position="963"/>
    </location>
</feature>
<evidence type="ECO:0000256" key="4">
    <source>
        <dbReference type="ARBA" id="ARBA00022989"/>
    </source>
</evidence>
<keyword evidence="5 7" id="KW-0472">Membrane</keyword>
<proteinExistence type="inferred from homology"/>
<feature type="chain" id="PRO_5032828511" evidence="8">
    <location>
        <begin position="27"/>
        <end position="1591"/>
    </location>
</feature>
<feature type="transmembrane region" description="Helical" evidence="7">
    <location>
        <begin position="1337"/>
        <end position="1360"/>
    </location>
</feature>
<feature type="transmembrane region" description="Helical" evidence="7">
    <location>
        <begin position="882"/>
        <end position="904"/>
    </location>
</feature>
<dbReference type="GO" id="GO:0005886">
    <property type="term" value="C:plasma membrane"/>
    <property type="evidence" value="ECO:0007669"/>
    <property type="project" value="UniProtKB-SubCell"/>
</dbReference>